<dbReference type="GO" id="GO:0006282">
    <property type="term" value="P:regulation of DNA repair"/>
    <property type="evidence" value="ECO:0007669"/>
    <property type="project" value="InterPro"/>
</dbReference>
<evidence type="ECO:0000256" key="1">
    <source>
        <dbReference type="ARBA" id="ARBA00022490"/>
    </source>
</evidence>
<gene>
    <name evidence="2" type="ORF">PVL29_024361</name>
</gene>
<keyword evidence="1" id="KW-0963">Cytoplasm</keyword>
<sequence>MSTFLGNFGCKFSFLFQYLPFFVAWMKKNNALCCMKNRAYDSIPIRYIPKKSYKVEDSKSLKSYEEEKIQDCVRIRASDSGRSYQTTFAWDEKNKIQDKRPMNSLTFDVESKSEEAIDCDVRVVAFEFMQELEDVVKEFRIYQEKDYPELDVSQVSKSKQDTEKLAIELLATSVYNIHAIPKMNQKVFISVFLFSSTYIRASYKPCKKKNLVITKKSNIIGLLIYEV</sequence>
<dbReference type="EMBL" id="JARBHA010000018">
    <property type="protein sequence ID" value="KAJ9675400.1"/>
    <property type="molecule type" value="Genomic_DNA"/>
</dbReference>
<keyword evidence="3" id="KW-1185">Reference proteome</keyword>
<reference evidence="2 3" key="1">
    <citation type="journal article" date="2023" name="BMC Biotechnol.">
        <title>Vitis rotundifolia cv Carlos genome sequencing.</title>
        <authorList>
            <person name="Huff M."/>
            <person name="Hulse-Kemp A."/>
            <person name="Scheffler B."/>
            <person name="Youngblood R."/>
            <person name="Simpson S."/>
            <person name="Babiker E."/>
            <person name="Staton M."/>
        </authorList>
    </citation>
    <scope>NUCLEOTIDE SEQUENCE [LARGE SCALE GENOMIC DNA]</scope>
    <source>
        <tissue evidence="2">Leaf</tissue>
    </source>
</reference>
<evidence type="ECO:0000313" key="3">
    <source>
        <dbReference type="Proteomes" id="UP001168098"/>
    </source>
</evidence>
<proteinExistence type="predicted"/>
<name>A0AA39D9R2_VITRO</name>
<dbReference type="PANTHER" id="PTHR33602">
    <property type="entry name" value="REGULATORY PROTEIN RECX FAMILY PROTEIN"/>
    <property type="match status" value="1"/>
</dbReference>
<dbReference type="InterPro" id="IPR003783">
    <property type="entry name" value="Regulatory_RecX"/>
</dbReference>
<comment type="caution">
    <text evidence="2">The sequence shown here is derived from an EMBL/GenBank/DDBJ whole genome shotgun (WGS) entry which is preliminary data.</text>
</comment>
<dbReference type="AlphaFoldDB" id="A0AA39D9R2"/>
<accession>A0AA39D9R2</accession>
<dbReference type="PANTHER" id="PTHR33602:SF1">
    <property type="entry name" value="REGULATORY PROTEIN RECX FAMILY PROTEIN"/>
    <property type="match status" value="1"/>
</dbReference>
<protein>
    <submittedName>
        <fullName evidence="2">Uncharacterized protein</fullName>
    </submittedName>
</protein>
<evidence type="ECO:0000313" key="2">
    <source>
        <dbReference type="EMBL" id="KAJ9675400.1"/>
    </source>
</evidence>
<dbReference type="Proteomes" id="UP001168098">
    <property type="component" value="Unassembled WGS sequence"/>
</dbReference>
<organism evidence="2 3">
    <name type="scientific">Vitis rotundifolia</name>
    <name type="common">Muscadine grape</name>
    <dbReference type="NCBI Taxonomy" id="103349"/>
    <lineage>
        <taxon>Eukaryota</taxon>
        <taxon>Viridiplantae</taxon>
        <taxon>Streptophyta</taxon>
        <taxon>Embryophyta</taxon>
        <taxon>Tracheophyta</taxon>
        <taxon>Spermatophyta</taxon>
        <taxon>Magnoliopsida</taxon>
        <taxon>eudicotyledons</taxon>
        <taxon>Gunneridae</taxon>
        <taxon>Pentapetalae</taxon>
        <taxon>rosids</taxon>
        <taxon>Vitales</taxon>
        <taxon>Vitaceae</taxon>
        <taxon>Viteae</taxon>
        <taxon>Vitis</taxon>
    </lineage>
</organism>